<evidence type="ECO:0000259" key="1">
    <source>
        <dbReference type="Pfam" id="PF24393"/>
    </source>
</evidence>
<dbReference type="RefSeq" id="WP_020516298.1">
    <property type="nucleotide sequence ID" value="NZ_JBIAZU010000008.1"/>
</dbReference>
<dbReference type="InterPro" id="IPR056947">
    <property type="entry name" value="Pepco_dom"/>
</dbReference>
<gene>
    <name evidence="2" type="ORF">ACFY35_42225</name>
</gene>
<dbReference type="Pfam" id="PF24393">
    <property type="entry name" value="Pepco"/>
    <property type="match status" value="1"/>
</dbReference>
<protein>
    <recommendedName>
        <fullName evidence="1">Pepco domain-containing protein</fullName>
    </recommendedName>
</protein>
<proteinExistence type="predicted"/>
<dbReference type="EMBL" id="JBIAZU010000008">
    <property type="protein sequence ID" value="MFF5296093.1"/>
    <property type="molecule type" value="Genomic_DNA"/>
</dbReference>
<evidence type="ECO:0000313" key="2">
    <source>
        <dbReference type="EMBL" id="MFF5296093.1"/>
    </source>
</evidence>
<accession>A0ABW6WSZ7</accession>
<keyword evidence="3" id="KW-1185">Reference proteome</keyword>
<evidence type="ECO:0000313" key="3">
    <source>
        <dbReference type="Proteomes" id="UP001602245"/>
    </source>
</evidence>
<comment type="caution">
    <text evidence="2">The sequence shown here is derived from an EMBL/GenBank/DDBJ whole genome shotgun (WGS) entry which is preliminary data.</text>
</comment>
<name>A0ABW6WSZ7_9ACTN</name>
<feature type="domain" description="Pepco" evidence="1">
    <location>
        <begin position="19"/>
        <end position="106"/>
    </location>
</feature>
<sequence length="107" mass="11376">MTDHSATLDFLVSAEDEKTAGTKGIFTRGEYDVARCEISVDAFQQNLEATVAKLRQAFAGLATAGDDLPLKKVEVSFEVTASGKICILGTGVEMSGTGGIKLTFERQ</sequence>
<dbReference type="Proteomes" id="UP001602245">
    <property type="component" value="Unassembled WGS sequence"/>
</dbReference>
<reference evidence="2 3" key="1">
    <citation type="submission" date="2024-10" db="EMBL/GenBank/DDBJ databases">
        <title>The Natural Products Discovery Center: Release of the First 8490 Sequenced Strains for Exploring Actinobacteria Biosynthetic Diversity.</title>
        <authorList>
            <person name="Kalkreuter E."/>
            <person name="Kautsar S.A."/>
            <person name="Yang D."/>
            <person name="Bader C.D."/>
            <person name="Teijaro C.N."/>
            <person name="Fluegel L."/>
            <person name="Davis C.M."/>
            <person name="Simpson J.R."/>
            <person name="Lauterbach L."/>
            <person name="Steele A.D."/>
            <person name="Gui C."/>
            <person name="Meng S."/>
            <person name="Li G."/>
            <person name="Viehrig K."/>
            <person name="Ye F."/>
            <person name="Su P."/>
            <person name="Kiefer A.F."/>
            <person name="Nichols A."/>
            <person name="Cepeda A.J."/>
            <person name="Yan W."/>
            <person name="Fan B."/>
            <person name="Jiang Y."/>
            <person name="Adhikari A."/>
            <person name="Zheng C.-J."/>
            <person name="Schuster L."/>
            <person name="Cowan T.M."/>
            <person name="Smanski M.J."/>
            <person name="Chevrette M.G."/>
            <person name="De Carvalho L.P.S."/>
            <person name="Shen B."/>
        </authorList>
    </citation>
    <scope>NUCLEOTIDE SEQUENCE [LARGE SCALE GENOMIC DNA]</scope>
    <source>
        <strain evidence="2 3">NPDC000087</strain>
    </source>
</reference>
<organism evidence="2 3">
    <name type="scientific">Paractinoplanes globisporus</name>
    <dbReference type="NCBI Taxonomy" id="113565"/>
    <lineage>
        <taxon>Bacteria</taxon>
        <taxon>Bacillati</taxon>
        <taxon>Actinomycetota</taxon>
        <taxon>Actinomycetes</taxon>
        <taxon>Micromonosporales</taxon>
        <taxon>Micromonosporaceae</taxon>
        <taxon>Paractinoplanes</taxon>
    </lineage>
</organism>